<dbReference type="Proteomes" id="UP001597478">
    <property type="component" value="Unassembled WGS sequence"/>
</dbReference>
<dbReference type="PANTHER" id="PTHR33495">
    <property type="entry name" value="ANTI-SIGMA FACTOR ANTAGONIST TM_1081-RELATED-RELATED"/>
    <property type="match status" value="1"/>
</dbReference>
<dbReference type="PROSITE" id="PS50801">
    <property type="entry name" value="STAS"/>
    <property type="match status" value="1"/>
</dbReference>
<feature type="domain" description="STAS" evidence="3">
    <location>
        <begin position="22"/>
        <end position="122"/>
    </location>
</feature>
<dbReference type="Gene3D" id="3.30.750.24">
    <property type="entry name" value="STAS domain"/>
    <property type="match status" value="1"/>
</dbReference>
<dbReference type="RefSeq" id="WP_377385191.1">
    <property type="nucleotide sequence ID" value="NZ_JBHSAN010000004.1"/>
</dbReference>
<sequence>MSEVPPPGPMLGIADQRRGSSVVVTVEGDIDLCTGPDLDRHLRDVVRTARSPHPIIVDLSEVAFLGSCGLSVLLRAHQAAEDNGTPLRIVARQRAILRPVQAVGLDTVLRVHPCVEEALAQGG</sequence>
<reference evidence="5" key="1">
    <citation type="journal article" date="2019" name="Int. J. Syst. Evol. Microbiol.">
        <title>The Global Catalogue of Microorganisms (GCM) 10K type strain sequencing project: providing services to taxonomists for standard genome sequencing and annotation.</title>
        <authorList>
            <consortium name="The Broad Institute Genomics Platform"/>
            <consortium name="The Broad Institute Genome Sequencing Center for Infectious Disease"/>
            <person name="Wu L."/>
            <person name="Ma J."/>
        </authorList>
    </citation>
    <scope>NUCLEOTIDE SEQUENCE [LARGE SCALE GENOMIC DNA]</scope>
    <source>
        <strain evidence="5">IBRC-M 10906</strain>
    </source>
</reference>
<evidence type="ECO:0000313" key="5">
    <source>
        <dbReference type="Proteomes" id="UP001597478"/>
    </source>
</evidence>
<evidence type="ECO:0000256" key="2">
    <source>
        <dbReference type="RuleBase" id="RU003749"/>
    </source>
</evidence>
<comment type="similarity">
    <text evidence="1 2">Belongs to the anti-sigma-factor antagonist family.</text>
</comment>
<evidence type="ECO:0000259" key="3">
    <source>
        <dbReference type="PROSITE" id="PS50801"/>
    </source>
</evidence>
<evidence type="ECO:0000313" key="4">
    <source>
        <dbReference type="EMBL" id="MFD2800183.1"/>
    </source>
</evidence>
<protein>
    <recommendedName>
        <fullName evidence="2">Anti-sigma factor antagonist</fullName>
    </recommendedName>
</protein>
<keyword evidence="5" id="KW-1185">Reference proteome</keyword>
<proteinExistence type="inferred from homology"/>
<evidence type="ECO:0000256" key="1">
    <source>
        <dbReference type="ARBA" id="ARBA00009013"/>
    </source>
</evidence>
<gene>
    <name evidence="4" type="ORF">ACFS2C_12345</name>
</gene>
<dbReference type="SUPFAM" id="SSF52091">
    <property type="entry name" value="SpoIIaa-like"/>
    <property type="match status" value="1"/>
</dbReference>
<dbReference type="PANTHER" id="PTHR33495:SF2">
    <property type="entry name" value="ANTI-SIGMA FACTOR ANTAGONIST TM_1081-RELATED"/>
    <property type="match status" value="1"/>
</dbReference>
<dbReference type="CDD" id="cd07043">
    <property type="entry name" value="STAS_anti-anti-sigma_factors"/>
    <property type="match status" value="1"/>
</dbReference>
<dbReference type="EMBL" id="JBHUOF010000013">
    <property type="protein sequence ID" value="MFD2800183.1"/>
    <property type="molecule type" value="Genomic_DNA"/>
</dbReference>
<dbReference type="InterPro" id="IPR036513">
    <property type="entry name" value="STAS_dom_sf"/>
</dbReference>
<dbReference type="InterPro" id="IPR002645">
    <property type="entry name" value="STAS_dom"/>
</dbReference>
<accession>A0ABW5WC95</accession>
<comment type="caution">
    <text evidence="4">The sequence shown here is derived from an EMBL/GenBank/DDBJ whole genome shotgun (WGS) entry which is preliminary data.</text>
</comment>
<dbReference type="NCBIfam" id="TIGR00377">
    <property type="entry name" value="ant_ant_sig"/>
    <property type="match status" value="1"/>
</dbReference>
<organism evidence="4 5">
    <name type="scientific">Prauserella oleivorans</name>
    <dbReference type="NCBI Taxonomy" id="1478153"/>
    <lineage>
        <taxon>Bacteria</taxon>
        <taxon>Bacillati</taxon>
        <taxon>Actinomycetota</taxon>
        <taxon>Actinomycetes</taxon>
        <taxon>Pseudonocardiales</taxon>
        <taxon>Pseudonocardiaceae</taxon>
        <taxon>Prauserella</taxon>
    </lineage>
</organism>
<dbReference type="Pfam" id="PF01740">
    <property type="entry name" value="STAS"/>
    <property type="match status" value="1"/>
</dbReference>
<dbReference type="InterPro" id="IPR003658">
    <property type="entry name" value="Anti-sigma_ant"/>
</dbReference>
<name>A0ABW5WC95_9PSEU</name>